<comment type="caution">
    <text evidence="2">The sequence shown here is derived from an EMBL/GenBank/DDBJ whole genome shotgun (WGS) entry which is preliminary data.</text>
</comment>
<reference evidence="2" key="1">
    <citation type="submission" date="2019-12" db="EMBL/GenBank/DDBJ databases">
        <title>Genome sequencing and annotation of Brassica cretica.</title>
        <authorList>
            <person name="Studholme D.J."/>
            <person name="Sarris P.F."/>
        </authorList>
    </citation>
    <scope>NUCLEOTIDE SEQUENCE</scope>
    <source>
        <strain evidence="2">PFS-102/07</strain>
        <tissue evidence="2">Leaf</tissue>
    </source>
</reference>
<organism evidence="2">
    <name type="scientific">Brassica cretica</name>
    <name type="common">Mustard</name>
    <dbReference type="NCBI Taxonomy" id="69181"/>
    <lineage>
        <taxon>Eukaryota</taxon>
        <taxon>Viridiplantae</taxon>
        <taxon>Streptophyta</taxon>
        <taxon>Embryophyta</taxon>
        <taxon>Tracheophyta</taxon>
        <taxon>Spermatophyta</taxon>
        <taxon>Magnoliopsida</taxon>
        <taxon>eudicotyledons</taxon>
        <taxon>Gunneridae</taxon>
        <taxon>Pentapetalae</taxon>
        <taxon>rosids</taxon>
        <taxon>malvids</taxon>
        <taxon>Brassicales</taxon>
        <taxon>Brassicaceae</taxon>
        <taxon>Brassiceae</taxon>
        <taxon>Brassica</taxon>
    </lineage>
</organism>
<gene>
    <name evidence="2" type="ORF">F2Q70_00027949</name>
</gene>
<feature type="domain" description="RNase H type-1" evidence="1">
    <location>
        <begin position="41"/>
        <end position="117"/>
    </location>
</feature>
<feature type="domain" description="RNase H type-1" evidence="1">
    <location>
        <begin position="174"/>
        <end position="294"/>
    </location>
</feature>
<dbReference type="InterPro" id="IPR036397">
    <property type="entry name" value="RNaseH_sf"/>
</dbReference>
<dbReference type="EMBL" id="QGKY02000094">
    <property type="protein sequence ID" value="KAF2601417.1"/>
    <property type="molecule type" value="Genomic_DNA"/>
</dbReference>
<accession>A0A8S9L663</accession>
<sequence length="306" mass="33117">MITKAIVTAKEWINAQSKERTNPPILRKPCLPPPRSTVTQYDVAWNGATKNAGLGWIIKKTGETLLFQGSTRLVSSPFVAEALAMRDAVKNCKELGFQHVVFESDSSQLIKALNATMEPQRCMGLYLTLESIVMLLNFLLSTGSLGNVDLSRRVSNSHVPQSSHVAGPSWSVFSDAAWDSVSGNCGMGWHFRDNMSSPAGSTSSKRRSVSSALVAEALALKAAITEAANRGIDSLRVFSDSKTLISLLATKKNNVWIQGTLFDIHHLSSSFSSISFCFIPRVGNAMADTLAKAALRSLNNSPLVDE</sequence>
<dbReference type="AlphaFoldDB" id="A0A8S9L663"/>
<protein>
    <recommendedName>
        <fullName evidence="1">RNase H type-1 domain-containing protein</fullName>
    </recommendedName>
</protein>
<dbReference type="InterPro" id="IPR044730">
    <property type="entry name" value="RNase_H-like_dom_plant"/>
</dbReference>
<dbReference type="GO" id="GO:0004523">
    <property type="term" value="F:RNA-DNA hybrid ribonuclease activity"/>
    <property type="evidence" value="ECO:0007669"/>
    <property type="project" value="InterPro"/>
</dbReference>
<dbReference type="Pfam" id="PF13456">
    <property type="entry name" value="RVT_3"/>
    <property type="match status" value="2"/>
</dbReference>
<dbReference type="PANTHER" id="PTHR47074:SF49">
    <property type="entry name" value="POLYNUCLEOTIDYL TRANSFERASE, RIBONUCLEASE H-LIKE SUPERFAMILY PROTEIN"/>
    <property type="match status" value="1"/>
</dbReference>
<proteinExistence type="predicted"/>
<dbReference type="PANTHER" id="PTHR47074">
    <property type="entry name" value="BNAC02G40300D PROTEIN"/>
    <property type="match status" value="1"/>
</dbReference>
<evidence type="ECO:0000313" key="2">
    <source>
        <dbReference type="EMBL" id="KAF2601417.1"/>
    </source>
</evidence>
<dbReference type="CDD" id="cd06222">
    <property type="entry name" value="RNase_H_like"/>
    <property type="match status" value="2"/>
</dbReference>
<dbReference type="Gene3D" id="3.30.420.10">
    <property type="entry name" value="Ribonuclease H-like superfamily/Ribonuclease H"/>
    <property type="match status" value="2"/>
</dbReference>
<name>A0A8S9L663_BRACR</name>
<evidence type="ECO:0000259" key="1">
    <source>
        <dbReference type="Pfam" id="PF13456"/>
    </source>
</evidence>
<dbReference type="InterPro" id="IPR012337">
    <property type="entry name" value="RNaseH-like_sf"/>
</dbReference>
<dbReference type="InterPro" id="IPR052929">
    <property type="entry name" value="RNase_H-like_EbsB-rel"/>
</dbReference>
<dbReference type="GO" id="GO:0003676">
    <property type="term" value="F:nucleic acid binding"/>
    <property type="evidence" value="ECO:0007669"/>
    <property type="project" value="InterPro"/>
</dbReference>
<dbReference type="SUPFAM" id="SSF53098">
    <property type="entry name" value="Ribonuclease H-like"/>
    <property type="match status" value="2"/>
</dbReference>
<dbReference type="InterPro" id="IPR002156">
    <property type="entry name" value="RNaseH_domain"/>
</dbReference>